<evidence type="ECO:0000256" key="13">
    <source>
        <dbReference type="SAM" id="Phobius"/>
    </source>
</evidence>
<comment type="similarity">
    <text evidence="12">Belongs to the cytochrome b561 family.</text>
</comment>
<proteinExistence type="inferred from homology"/>
<evidence type="ECO:0000313" key="15">
    <source>
        <dbReference type="EMBL" id="MCE8025259.1"/>
    </source>
</evidence>
<dbReference type="SUPFAM" id="SSF81342">
    <property type="entry name" value="Transmembrane di-heme cytochromes"/>
    <property type="match status" value="1"/>
</dbReference>
<evidence type="ECO:0000313" key="16">
    <source>
        <dbReference type="Proteomes" id="UP001320272"/>
    </source>
</evidence>
<evidence type="ECO:0000256" key="12">
    <source>
        <dbReference type="ARBA" id="ARBA00037975"/>
    </source>
</evidence>
<protein>
    <submittedName>
        <fullName evidence="15">Cytochrome b</fullName>
    </submittedName>
</protein>
<dbReference type="EMBL" id="JABFTV010000007">
    <property type="protein sequence ID" value="MCE8025259.1"/>
    <property type="molecule type" value="Genomic_DNA"/>
</dbReference>
<dbReference type="PANTHER" id="PTHR30529">
    <property type="entry name" value="CYTOCHROME B561"/>
    <property type="match status" value="1"/>
</dbReference>
<keyword evidence="6 13" id="KW-0812">Transmembrane</keyword>
<evidence type="ECO:0000256" key="4">
    <source>
        <dbReference type="ARBA" id="ARBA00022475"/>
    </source>
</evidence>
<comment type="caution">
    <text evidence="15">The sequence shown here is derived from an EMBL/GenBank/DDBJ whole genome shotgun (WGS) entry which is preliminary data.</text>
</comment>
<sequence length="194" mass="21499">MTTSPANHWRDTPDRYGLVSRLLHWLTAAQVILLFGVLLAWKGFGENAVTLVLARIGPHGSLGAMLLVTTLLRAMWAYRQRHHRPPRPSGLGGLLARCMHLAFYALLILIPALAILRQYGRGGHLIFYGIELLPEAEREIAWMMAPADLLHSTLAWLLLALIAGHVAMALAHRLWLKDGILARMLGSPQATRDA</sequence>
<keyword evidence="8" id="KW-0249">Electron transport</keyword>
<keyword evidence="3" id="KW-0813">Transport</keyword>
<evidence type="ECO:0000259" key="14">
    <source>
        <dbReference type="Pfam" id="PF01292"/>
    </source>
</evidence>
<dbReference type="Pfam" id="PF01292">
    <property type="entry name" value="Ni_hydr_CYTB"/>
    <property type="match status" value="1"/>
</dbReference>
<name>A0ABS9AU42_9GAMM</name>
<evidence type="ECO:0000256" key="9">
    <source>
        <dbReference type="ARBA" id="ARBA00022989"/>
    </source>
</evidence>
<dbReference type="RefSeq" id="WP_234254372.1">
    <property type="nucleotide sequence ID" value="NZ_JABFTV010000007.1"/>
</dbReference>
<keyword evidence="7" id="KW-0479">Metal-binding</keyword>
<evidence type="ECO:0000256" key="8">
    <source>
        <dbReference type="ARBA" id="ARBA00022982"/>
    </source>
</evidence>
<gene>
    <name evidence="15" type="ORF">HOP59_14105</name>
</gene>
<keyword evidence="16" id="KW-1185">Reference proteome</keyword>
<comment type="subcellular location">
    <subcellularLocation>
        <location evidence="2">Cell membrane</location>
        <topology evidence="2">Multi-pass membrane protein</topology>
    </subcellularLocation>
</comment>
<feature type="transmembrane region" description="Helical" evidence="13">
    <location>
        <begin position="22"/>
        <end position="41"/>
    </location>
</feature>
<evidence type="ECO:0000256" key="2">
    <source>
        <dbReference type="ARBA" id="ARBA00004651"/>
    </source>
</evidence>
<feature type="domain" description="Cytochrome b561 bacterial/Ni-hydrogenase" evidence="14">
    <location>
        <begin position="15"/>
        <end position="186"/>
    </location>
</feature>
<feature type="transmembrane region" description="Helical" evidence="13">
    <location>
        <begin position="154"/>
        <end position="176"/>
    </location>
</feature>
<evidence type="ECO:0000256" key="11">
    <source>
        <dbReference type="ARBA" id="ARBA00023136"/>
    </source>
</evidence>
<accession>A0ABS9AU42</accession>
<dbReference type="Proteomes" id="UP001320272">
    <property type="component" value="Unassembled WGS sequence"/>
</dbReference>
<dbReference type="InterPro" id="IPR016174">
    <property type="entry name" value="Di-haem_cyt_TM"/>
</dbReference>
<feature type="transmembrane region" description="Helical" evidence="13">
    <location>
        <begin position="98"/>
        <end position="116"/>
    </location>
</feature>
<dbReference type="InterPro" id="IPR011577">
    <property type="entry name" value="Cyt_b561_bac/Ni-Hgenase"/>
</dbReference>
<keyword evidence="10" id="KW-0408">Iron</keyword>
<reference evidence="15 16" key="1">
    <citation type="journal article" date="2021" name="Front. Microbiol.">
        <title>Aerobic Denitrification and Heterotrophic Sulfur Oxidation in the Genus Halomonas Revealed by Six Novel Species Characterizations and Genome-Based Analysis.</title>
        <authorList>
            <person name="Wang L."/>
            <person name="Shao Z."/>
        </authorList>
    </citation>
    <scope>NUCLEOTIDE SEQUENCE [LARGE SCALE GENOMIC DNA]</scope>
    <source>
        <strain evidence="15 16">MCCC 1A11058</strain>
    </source>
</reference>
<evidence type="ECO:0000256" key="5">
    <source>
        <dbReference type="ARBA" id="ARBA00022617"/>
    </source>
</evidence>
<dbReference type="PANTHER" id="PTHR30529:SF1">
    <property type="entry name" value="CYTOCHROME B561 HOMOLOG 2"/>
    <property type="match status" value="1"/>
</dbReference>
<keyword evidence="9 13" id="KW-1133">Transmembrane helix</keyword>
<evidence type="ECO:0000256" key="7">
    <source>
        <dbReference type="ARBA" id="ARBA00022723"/>
    </source>
</evidence>
<dbReference type="InterPro" id="IPR052168">
    <property type="entry name" value="Cytochrome_b561_oxidase"/>
</dbReference>
<comment type="cofactor">
    <cofactor evidence="1">
        <name>heme b</name>
        <dbReference type="ChEBI" id="CHEBI:60344"/>
    </cofactor>
</comment>
<evidence type="ECO:0000256" key="6">
    <source>
        <dbReference type="ARBA" id="ARBA00022692"/>
    </source>
</evidence>
<keyword evidence="5" id="KW-0349">Heme</keyword>
<evidence type="ECO:0000256" key="3">
    <source>
        <dbReference type="ARBA" id="ARBA00022448"/>
    </source>
</evidence>
<evidence type="ECO:0000256" key="1">
    <source>
        <dbReference type="ARBA" id="ARBA00001970"/>
    </source>
</evidence>
<feature type="transmembrane region" description="Helical" evidence="13">
    <location>
        <begin position="61"/>
        <end position="78"/>
    </location>
</feature>
<organism evidence="15 16">
    <name type="scientific">Billgrantia aerodenitrificans</name>
    <dbReference type="NCBI Taxonomy" id="2733483"/>
    <lineage>
        <taxon>Bacteria</taxon>
        <taxon>Pseudomonadati</taxon>
        <taxon>Pseudomonadota</taxon>
        <taxon>Gammaproteobacteria</taxon>
        <taxon>Oceanospirillales</taxon>
        <taxon>Halomonadaceae</taxon>
        <taxon>Billgrantia</taxon>
    </lineage>
</organism>
<evidence type="ECO:0000256" key="10">
    <source>
        <dbReference type="ARBA" id="ARBA00023004"/>
    </source>
</evidence>
<keyword evidence="11 13" id="KW-0472">Membrane</keyword>
<keyword evidence="4" id="KW-1003">Cell membrane</keyword>